<dbReference type="InterPro" id="IPR027417">
    <property type="entry name" value="P-loop_NTPase"/>
</dbReference>
<comment type="caution">
    <text evidence="10">The sequence shown here is derived from an EMBL/GenBank/DDBJ whole genome shotgun (WGS) entry which is preliminary data.</text>
</comment>
<feature type="transmembrane region" description="Helical" evidence="7">
    <location>
        <begin position="37"/>
        <end position="57"/>
    </location>
</feature>
<dbReference type="EMBL" id="BKBA01000005">
    <property type="protein sequence ID" value="GEQ13469.1"/>
    <property type="molecule type" value="Genomic_DNA"/>
</dbReference>
<accession>A0A512SZW0</accession>
<dbReference type="Pfam" id="PF00005">
    <property type="entry name" value="ABC_tran"/>
    <property type="match status" value="1"/>
</dbReference>
<keyword evidence="4" id="KW-0067">ATP-binding</keyword>
<dbReference type="AlphaFoldDB" id="A0A512SZW0"/>
<dbReference type="SUPFAM" id="SSF52540">
    <property type="entry name" value="P-loop containing nucleoside triphosphate hydrolases"/>
    <property type="match status" value="1"/>
</dbReference>
<feature type="transmembrane region" description="Helical" evidence="7">
    <location>
        <begin position="145"/>
        <end position="164"/>
    </location>
</feature>
<organism evidence="10 11">
    <name type="scientific">Knoellia locipacati</name>
    <dbReference type="NCBI Taxonomy" id="882824"/>
    <lineage>
        <taxon>Bacteria</taxon>
        <taxon>Bacillati</taxon>
        <taxon>Actinomycetota</taxon>
        <taxon>Actinomycetes</taxon>
        <taxon>Micrococcales</taxon>
        <taxon>Intrasporangiaceae</taxon>
        <taxon>Knoellia</taxon>
    </lineage>
</organism>
<dbReference type="InterPro" id="IPR003593">
    <property type="entry name" value="AAA+_ATPase"/>
</dbReference>
<evidence type="ECO:0000256" key="7">
    <source>
        <dbReference type="SAM" id="Phobius"/>
    </source>
</evidence>
<proteinExistence type="predicted"/>
<feature type="transmembrane region" description="Helical" evidence="7">
    <location>
        <begin position="225"/>
        <end position="247"/>
    </location>
</feature>
<dbReference type="OrthoDB" id="3237158at2"/>
<gene>
    <name evidence="10" type="ORF">KLO01_15160</name>
</gene>
<reference evidence="10 11" key="1">
    <citation type="submission" date="2019-07" db="EMBL/GenBank/DDBJ databases">
        <title>Whole genome shotgun sequence of Knoellia locipacati NBRC 109775.</title>
        <authorList>
            <person name="Hosoyama A."/>
            <person name="Uohara A."/>
            <person name="Ohji S."/>
            <person name="Ichikawa N."/>
        </authorList>
    </citation>
    <scope>NUCLEOTIDE SEQUENCE [LARGE SCALE GENOMIC DNA]</scope>
    <source>
        <strain evidence="10 11">NBRC 109775</strain>
    </source>
</reference>
<keyword evidence="5 7" id="KW-1133">Transmembrane helix</keyword>
<dbReference type="PROSITE" id="PS50929">
    <property type="entry name" value="ABC_TM1F"/>
    <property type="match status" value="1"/>
</dbReference>
<dbReference type="GO" id="GO:0016887">
    <property type="term" value="F:ATP hydrolysis activity"/>
    <property type="evidence" value="ECO:0007669"/>
    <property type="project" value="InterPro"/>
</dbReference>
<evidence type="ECO:0000256" key="5">
    <source>
        <dbReference type="ARBA" id="ARBA00022989"/>
    </source>
</evidence>
<keyword evidence="11" id="KW-1185">Reference proteome</keyword>
<sequence length="526" mass="54684">MNGRLAGLWGGLALTSGVALTATSGWLIVRASERPVILTLLTAIVGVRAFGMARPFFRHLERLRSHDSALGDLAAARTRVYAALVPLTPARLGRRSRSAVLTGVVDDLTDVVEAHVRVRVPVLSALVAAAFTTLLTGLLVPTAALVVLAWVLLVGVVDAAGLALERSAQSVLGAARAEVGRAAELVARHTSELRAIGAEGDVLDRLDRAHDDLGRALRRQSRGRALVTGGVLALTGLATLVMARVALGSDVSPGVMALLVVVPAALADAMLPLADAVRARARAEQSGARMEALLDQRPAVAGRGTGLLACRAPHLRLTGIDAGWVDGRTDVTGVDLDLPPGRRVGIIGANGSGKSTTLAVLARHLDPVAGRYTVDGRDVTELDLDAVRDLVAVVDDEPHVFATDLRANLLLARPDATDTDLVDALNVAGLGRWFEALPDGLATGLGAGGRGVSGGERARLALARAVLSQRPVVLLDEPVAHLDSPTATSVMRDVSTALAGRTVVVVSHRSEGLDSLDEILDLTPTR</sequence>
<evidence type="ECO:0000259" key="9">
    <source>
        <dbReference type="PROSITE" id="PS50929"/>
    </source>
</evidence>
<dbReference type="GO" id="GO:0005886">
    <property type="term" value="C:plasma membrane"/>
    <property type="evidence" value="ECO:0007669"/>
    <property type="project" value="UniProtKB-SubCell"/>
</dbReference>
<dbReference type="NCBIfam" id="TIGR02868">
    <property type="entry name" value="CydC"/>
    <property type="match status" value="1"/>
</dbReference>
<dbReference type="InterPro" id="IPR014223">
    <property type="entry name" value="ABC_CydC/D"/>
</dbReference>
<evidence type="ECO:0000256" key="1">
    <source>
        <dbReference type="ARBA" id="ARBA00004651"/>
    </source>
</evidence>
<dbReference type="CDD" id="cd03228">
    <property type="entry name" value="ABCC_MRP_Like"/>
    <property type="match status" value="1"/>
</dbReference>
<evidence type="ECO:0008006" key="12">
    <source>
        <dbReference type="Google" id="ProtNLM"/>
    </source>
</evidence>
<dbReference type="PANTHER" id="PTHR24221">
    <property type="entry name" value="ATP-BINDING CASSETTE SUB-FAMILY B"/>
    <property type="match status" value="1"/>
</dbReference>
<dbReference type="PANTHER" id="PTHR24221:SF654">
    <property type="entry name" value="ATP-BINDING CASSETTE SUB-FAMILY B MEMBER 6"/>
    <property type="match status" value="1"/>
</dbReference>
<dbReference type="InterPro" id="IPR039421">
    <property type="entry name" value="Type_1_exporter"/>
</dbReference>
<evidence type="ECO:0000259" key="8">
    <source>
        <dbReference type="PROSITE" id="PS50893"/>
    </source>
</evidence>
<dbReference type="Proteomes" id="UP000321793">
    <property type="component" value="Unassembled WGS sequence"/>
</dbReference>
<dbReference type="GO" id="GO:0034040">
    <property type="term" value="F:ATPase-coupled lipid transmembrane transporter activity"/>
    <property type="evidence" value="ECO:0007669"/>
    <property type="project" value="TreeGrafter"/>
</dbReference>
<dbReference type="InterPro" id="IPR017871">
    <property type="entry name" value="ABC_transporter-like_CS"/>
</dbReference>
<keyword evidence="6 7" id="KW-0472">Membrane</keyword>
<dbReference type="PROSITE" id="PS50893">
    <property type="entry name" value="ABC_TRANSPORTER_2"/>
    <property type="match status" value="1"/>
</dbReference>
<evidence type="ECO:0000256" key="3">
    <source>
        <dbReference type="ARBA" id="ARBA00022741"/>
    </source>
</evidence>
<evidence type="ECO:0000256" key="6">
    <source>
        <dbReference type="ARBA" id="ARBA00023136"/>
    </source>
</evidence>
<dbReference type="GO" id="GO:0140359">
    <property type="term" value="F:ABC-type transporter activity"/>
    <property type="evidence" value="ECO:0007669"/>
    <property type="project" value="InterPro"/>
</dbReference>
<dbReference type="InterPro" id="IPR011527">
    <property type="entry name" value="ABC1_TM_dom"/>
</dbReference>
<dbReference type="GO" id="GO:0034775">
    <property type="term" value="P:glutathione transmembrane transport"/>
    <property type="evidence" value="ECO:0007669"/>
    <property type="project" value="InterPro"/>
</dbReference>
<feature type="domain" description="ABC transmembrane type-1" evidence="9">
    <location>
        <begin position="5"/>
        <end position="282"/>
    </location>
</feature>
<dbReference type="InterPro" id="IPR003439">
    <property type="entry name" value="ABC_transporter-like_ATP-bd"/>
</dbReference>
<dbReference type="SUPFAM" id="SSF90123">
    <property type="entry name" value="ABC transporter transmembrane region"/>
    <property type="match status" value="1"/>
</dbReference>
<dbReference type="GO" id="GO:0005524">
    <property type="term" value="F:ATP binding"/>
    <property type="evidence" value="ECO:0007669"/>
    <property type="project" value="UniProtKB-KW"/>
</dbReference>
<evidence type="ECO:0000256" key="4">
    <source>
        <dbReference type="ARBA" id="ARBA00022840"/>
    </source>
</evidence>
<evidence type="ECO:0000313" key="11">
    <source>
        <dbReference type="Proteomes" id="UP000321793"/>
    </source>
</evidence>
<feature type="transmembrane region" description="Helical" evidence="7">
    <location>
        <begin position="253"/>
        <end position="274"/>
    </location>
</feature>
<dbReference type="Gene3D" id="1.20.1560.10">
    <property type="entry name" value="ABC transporter type 1, transmembrane domain"/>
    <property type="match status" value="1"/>
</dbReference>
<dbReference type="InterPro" id="IPR036640">
    <property type="entry name" value="ABC1_TM_sf"/>
</dbReference>
<keyword evidence="2 7" id="KW-0812">Transmembrane</keyword>
<dbReference type="RefSeq" id="WP_147063779.1">
    <property type="nucleotide sequence ID" value="NZ_BAABDN010000001.1"/>
</dbReference>
<keyword evidence="3" id="KW-0547">Nucleotide-binding</keyword>
<evidence type="ECO:0000313" key="10">
    <source>
        <dbReference type="EMBL" id="GEQ13469.1"/>
    </source>
</evidence>
<comment type="subcellular location">
    <subcellularLocation>
        <location evidence="1">Cell membrane</location>
        <topology evidence="1">Multi-pass membrane protein</topology>
    </subcellularLocation>
</comment>
<dbReference type="Gene3D" id="3.40.50.300">
    <property type="entry name" value="P-loop containing nucleotide triphosphate hydrolases"/>
    <property type="match status" value="1"/>
</dbReference>
<dbReference type="SMART" id="SM00382">
    <property type="entry name" value="AAA"/>
    <property type="match status" value="1"/>
</dbReference>
<protein>
    <recommendedName>
        <fullName evidence="12">Thiol reductant ABC exporter subunit CydC</fullName>
    </recommendedName>
</protein>
<dbReference type="GO" id="GO:0045454">
    <property type="term" value="P:cell redox homeostasis"/>
    <property type="evidence" value="ECO:0007669"/>
    <property type="project" value="InterPro"/>
</dbReference>
<dbReference type="PROSITE" id="PS00211">
    <property type="entry name" value="ABC_TRANSPORTER_1"/>
    <property type="match status" value="1"/>
</dbReference>
<evidence type="ECO:0000256" key="2">
    <source>
        <dbReference type="ARBA" id="ARBA00022692"/>
    </source>
</evidence>
<feature type="domain" description="ABC transporter" evidence="8">
    <location>
        <begin position="315"/>
        <end position="526"/>
    </location>
</feature>
<name>A0A512SZW0_9MICO</name>
<feature type="transmembrane region" description="Helical" evidence="7">
    <location>
        <begin position="120"/>
        <end position="139"/>
    </location>
</feature>